<feature type="domain" description="FAD-binding" evidence="5">
    <location>
        <begin position="81"/>
        <end position="204"/>
    </location>
</feature>
<evidence type="ECO:0000313" key="6">
    <source>
        <dbReference type="EMBL" id="KAL1611311.1"/>
    </source>
</evidence>
<dbReference type="SUPFAM" id="SSF51905">
    <property type="entry name" value="FAD/NAD(P)-binding domain"/>
    <property type="match status" value="1"/>
</dbReference>
<dbReference type="InterPro" id="IPR050562">
    <property type="entry name" value="FAD_mOase_fung"/>
</dbReference>
<keyword evidence="4" id="KW-0560">Oxidoreductase</keyword>
<organism evidence="6 7">
    <name type="scientific">Nothophoma quercina</name>
    <dbReference type="NCBI Taxonomy" id="749835"/>
    <lineage>
        <taxon>Eukaryota</taxon>
        <taxon>Fungi</taxon>
        <taxon>Dikarya</taxon>
        <taxon>Ascomycota</taxon>
        <taxon>Pezizomycotina</taxon>
        <taxon>Dothideomycetes</taxon>
        <taxon>Pleosporomycetidae</taxon>
        <taxon>Pleosporales</taxon>
        <taxon>Pleosporineae</taxon>
        <taxon>Didymellaceae</taxon>
        <taxon>Nothophoma</taxon>
    </lineage>
</organism>
<dbReference type="EMBL" id="JAKIXB020000001">
    <property type="protein sequence ID" value="KAL1611311.1"/>
    <property type="molecule type" value="Genomic_DNA"/>
</dbReference>
<comment type="caution">
    <text evidence="6">The sequence shown here is derived from an EMBL/GenBank/DDBJ whole genome shotgun (WGS) entry which is preliminary data.</text>
</comment>
<proteinExistence type="inferred from homology"/>
<dbReference type="PANTHER" id="PTHR47356:SF2">
    <property type="entry name" value="FAD-BINDING DOMAIN-CONTAINING PROTEIN-RELATED"/>
    <property type="match status" value="1"/>
</dbReference>
<dbReference type="InterPro" id="IPR002938">
    <property type="entry name" value="FAD-bd"/>
</dbReference>
<dbReference type="Pfam" id="PF01494">
    <property type="entry name" value="FAD_binding_3"/>
    <property type="match status" value="1"/>
</dbReference>
<evidence type="ECO:0000259" key="5">
    <source>
        <dbReference type="Pfam" id="PF01494"/>
    </source>
</evidence>
<keyword evidence="7" id="KW-1185">Reference proteome</keyword>
<keyword evidence="2" id="KW-0285">Flavoprotein</keyword>
<evidence type="ECO:0000256" key="3">
    <source>
        <dbReference type="ARBA" id="ARBA00022827"/>
    </source>
</evidence>
<keyword evidence="3" id="KW-0274">FAD</keyword>
<reference evidence="6 7" key="1">
    <citation type="submission" date="2024-02" db="EMBL/GenBank/DDBJ databases">
        <title>De novo assembly and annotation of 12 fungi associated with fruit tree decline syndrome in Ontario, Canada.</title>
        <authorList>
            <person name="Sulman M."/>
            <person name="Ellouze W."/>
            <person name="Ilyukhin E."/>
        </authorList>
    </citation>
    <scope>NUCLEOTIDE SEQUENCE [LARGE SCALE GENOMIC DNA]</scope>
    <source>
        <strain evidence="6 7">M97-236</strain>
    </source>
</reference>
<protein>
    <recommendedName>
        <fullName evidence="5">FAD-binding domain-containing protein</fullName>
    </recommendedName>
</protein>
<evidence type="ECO:0000313" key="7">
    <source>
        <dbReference type="Proteomes" id="UP001521222"/>
    </source>
</evidence>
<evidence type="ECO:0000256" key="1">
    <source>
        <dbReference type="ARBA" id="ARBA00007992"/>
    </source>
</evidence>
<gene>
    <name evidence="6" type="ORF">SLS59_000029</name>
</gene>
<comment type="similarity">
    <text evidence="1">Belongs to the paxM FAD-dependent monooxygenase family.</text>
</comment>
<accession>A0ABR3S3R3</accession>
<evidence type="ECO:0000256" key="2">
    <source>
        <dbReference type="ARBA" id="ARBA00022630"/>
    </source>
</evidence>
<dbReference type="Gene3D" id="3.50.50.60">
    <property type="entry name" value="FAD/NAD(P)-binding domain"/>
    <property type="match status" value="1"/>
</dbReference>
<evidence type="ECO:0000256" key="4">
    <source>
        <dbReference type="ARBA" id="ARBA00023002"/>
    </source>
</evidence>
<dbReference type="InterPro" id="IPR036188">
    <property type="entry name" value="FAD/NAD-bd_sf"/>
</dbReference>
<sequence length="307" mass="34666">MWDYAREFEPGTVPESDKSALFSEYDGFFGVSKLKGTHEDHGMAAAETNVVFGQGITKLFFSQQGQQMWALIFKDKYHQPPKRLKATERDMQEAADRFTDIALNEKIKFKDLWEARTRVGMLTIEEGVLSQWYVGRIVLVGDSAHKMTADLGVGANISIEDAVVLCNILHRELKDNRNHHPTKAELTSMFAEYQKDRHGRAKAFTELSGKATRMNSWDSLFRKVFATRIAPFLYTIQVKKLATAFAKGPKLDYVPVQTIDENEEGWLLAKEEEKGSSTSWLVYASVGAVATGWAISRYGLPKVLTSR</sequence>
<dbReference type="Proteomes" id="UP001521222">
    <property type="component" value="Unassembled WGS sequence"/>
</dbReference>
<name>A0ABR3S3R3_9PLEO</name>
<dbReference type="PANTHER" id="PTHR47356">
    <property type="entry name" value="FAD-DEPENDENT MONOOXYGENASE ASQG-RELATED"/>
    <property type="match status" value="1"/>
</dbReference>